<dbReference type="InterPro" id="IPR052055">
    <property type="entry name" value="Hepadnavirus_pol/RT"/>
</dbReference>
<sequence length="215" mass="23923">TLGLVRPIEAVNVAWVGWKIGLEVSSLFCPPSDISEDDLSNLDHTDKAVEIRSLLHYEFTSGQCNNPSVRGRLPLCYDRWVKLGASEFILSVVRDGYKIPFVTLPPPTISPNNLSAVTDSHQFCLYGFVINEEKSLWEPVQVITCLGTIFDTYQGLISVTERRVSKLKSSIDLLRKDDCKILKVRDVASVVGQVRSLTPCVGSVARIMTYALYTV</sequence>
<protein>
    <submittedName>
        <fullName evidence="1">Uncharacterized protein</fullName>
    </submittedName>
</protein>
<keyword evidence="2" id="KW-1185">Reference proteome</keyword>
<dbReference type="EMBL" id="RCHS01000406">
    <property type="protein sequence ID" value="RMX59016.1"/>
    <property type="molecule type" value="Genomic_DNA"/>
</dbReference>
<reference evidence="1 2" key="1">
    <citation type="journal article" date="2018" name="Sci. Rep.">
        <title>Comparative analysis of the Pocillopora damicornis genome highlights role of immune system in coral evolution.</title>
        <authorList>
            <person name="Cunning R."/>
            <person name="Bay R.A."/>
            <person name="Gillette P."/>
            <person name="Baker A.C."/>
            <person name="Traylor-Knowles N."/>
        </authorList>
    </citation>
    <scope>NUCLEOTIDE SEQUENCE [LARGE SCALE GENOMIC DNA]</scope>
    <source>
        <strain evidence="1">RSMAS</strain>
        <tissue evidence="1">Whole animal</tissue>
    </source>
</reference>
<comment type="caution">
    <text evidence="1">The sequence shown here is derived from an EMBL/GenBank/DDBJ whole genome shotgun (WGS) entry which is preliminary data.</text>
</comment>
<accession>A0A3M6UZA7</accession>
<evidence type="ECO:0000313" key="1">
    <source>
        <dbReference type="EMBL" id="RMX59016.1"/>
    </source>
</evidence>
<dbReference type="Proteomes" id="UP000275408">
    <property type="component" value="Unassembled WGS sequence"/>
</dbReference>
<feature type="non-terminal residue" evidence="1">
    <location>
        <position position="1"/>
    </location>
</feature>
<proteinExistence type="predicted"/>
<dbReference type="AlphaFoldDB" id="A0A3M6UZA7"/>
<gene>
    <name evidence="1" type="ORF">pdam_00024541</name>
</gene>
<feature type="non-terminal residue" evidence="1">
    <location>
        <position position="215"/>
    </location>
</feature>
<dbReference type="PANTHER" id="PTHR33050">
    <property type="entry name" value="REVERSE TRANSCRIPTASE DOMAIN-CONTAINING PROTEIN"/>
    <property type="match status" value="1"/>
</dbReference>
<evidence type="ECO:0000313" key="2">
    <source>
        <dbReference type="Proteomes" id="UP000275408"/>
    </source>
</evidence>
<dbReference type="PANTHER" id="PTHR33050:SF7">
    <property type="entry name" value="RIBONUCLEASE H"/>
    <property type="match status" value="1"/>
</dbReference>
<organism evidence="1 2">
    <name type="scientific">Pocillopora damicornis</name>
    <name type="common">Cauliflower coral</name>
    <name type="synonym">Millepora damicornis</name>
    <dbReference type="NCBI Taxonomy" id="46731"/>
    <lineage>
        <taxon>Eukaryota</taxon>
        <taxon>Metazoa</taxon>
        <taxon>Cnidaria</taxon>
        <taxon>Anthozoa</taxon>
        <taxon>Hexacorallia</taxon>
        <taxon>Scleractinia</taxon>
        <taxon>Astrocoeniina</taxon>
        <taxon>Pocilloporidae</taxon>
        <taxon>Pocillopora</taxon>
    </lineage>
</organism>
<name>A0A3M6UZA7_POCDA</name>